<dbReference type="Gene3D" id="1.20.120.450">
    <property type="entry name" value="dinb family like domain"/>
    <property type="match status" value="1"/>
</dbReference>
<name>F4CAK4_SPHS2</name>
<dbReference type="EMBL" id="CP002584">
    <property type="protein sequence ID" value="ADZ81482.1"/>
    <property type="molecule type" value="Genomic_DNA"/>
</dbReference>
<dbReference type="AlphaFoldDB" id="F4CAK4"/>
<organism evidence="1">
    <name type="scientific">Sphingobacterium sp. (strain 21)</name>
    <dbReference type="NCBI Taxonomy" id="743722"/>
    <lineage>
        <taxon>Bacteria</taxon>
        <taxon>Pseudomonadati</taxon>
        <taxon>Bacteroidota</taxon>
        <taxon>Sphingobacteriia</taxon>
        <taxon>Sphingobacteriales</taxon>
        <taxon>Sphingobacteriaceae</taxon>
        <taxon>Sphingobacterium</taxon>
    </lineage>
</organism>
<evidence type="ECO:0000313" key="1">
    <source>
        <dbReference type="EMBL" id="ADZ81482.1"/>
    </source>
</evidence>
<evidence type="ECO:0008006" key="2">
    <source>
        <dbReference type="Google" id="ProtNLM"/>
    </source>
</evidence>
<dbReference type="STRING" id="743722.Sph21_4980"/>
<dbReference type="InterPro" id="IPR034660">
    <property type="entry name" value="DinB/YfiT-like"/>
</dbReference>
<proteinExistence type="predicted"/>
<dbReference type="PATRIC" id="fig|743722.3.peg.5276"/>
<dbReference type="HOGENOM" id="CLU_107587_1_1_10"/>
<gene>
    <name evidence="1" type="ordered locus">Sph21_4980</name>
</gene>
<protein>
    <recommendedName>
        <fullName evidence="2">DUF1572 domain-containing protein</fullName>
    </recommendedName>
</protein>
<dbReference type="eggNOG" id="ENOG5032QWT">
    <property type="taxonomic scope" value="Bacteria"/>
</dbReference>
<accession>F4CAK4</accession>
<dbReference type="KEGG" id="shg:Sph21_4980"/>
<reference evidence="1" key="1">
    <citation type="submission" date="2011-03" db="EMBL/GenBank/DDBJ databases">
        <title>Complete sequence of Sphingobacterium sp. 21.</title>
        <authorList>
            <consortium name="US DOE Joint Genome Institute"/>
            <person name="Lucas S."/>
            <person name="Copeland A."/>
            <person name="Lapidus A."/>
            <person name="Cheng J.-F."/>
            <person name="Goodwin L."/>
            <person name="Pitluck S."/>
            <person name="Davenport K."/>
            <person name="Detter J.C."/>
            <person name="Han C."/>
            <person name="Tapia R."/>
            <person name="Land M."/>
            <person name="Hauser L."/>
            <person name="Kyrpides N."/>
            <person name="Ivanova N."/>
            <person name="Ovchinnikova G."/>
            <person name="Pagani I."/>
            <person name="Siebers A.K."/>
            <person name="Allgaier M."/>
            <person name="Thelen M.P."/>
            <person name="Hugenholtz P."/>
            <person name="Woyke T."/>
        </authorList>
    </citation>
    <scope>NUCLEOTIDE SEQUENCE</scope>
    <source>
        <strain evidence="1">21</strain>
    </source>
</reference>
<sequence length="155" mass="18205">MNMQTKLANRFREVILSGTWIANTNFKDQLQNLDWKIATAKFRDLNTIAVLAQHVHYYINGIKEVLLGGELEISDKFSFDFPPIESQQQWETFLSRFWSDSEVFAELLEKLSEEKLNAHFVAEKYGTYLRNIDGMIEHSYYHLGQIVLLKKCLMH</sequence>
<dbReference type="OrthoDB" id="9814103at2"/>
<dbReference type="SUPFAM" id="SSF109854">
    <property type="entry name" value="DinB/YfiT-like putative metalloenzymes"/>
    <property type="match status" value="1"/>
</dbReference>